<feature type="transmembrane region" description="Helical" evidence="7">
    <location>
        <begin position="83"/>
        <end position="103"/>
    </location>
</feature>
<dbReference type="EMBL" id="CAKKLH010000284">
    <property type="protein sequence ID" value="CAH0108462.1"/>
    <property type="molecule type" value="Genomic_DNA"/>
</dbReference>
<feature type="transmembrane region" description="Helical" evidence="7">
    <location>
        <begin position="191"/>
        <end position="210"/>
    </location>
</feature>
<evidence type="ECO:0000256" key="4">
    <source>
        <dbReference type="ARBA" id="ARBA00022679"/>
    </source>
</evidence>
<evidence type="ECO:0000256" key="2">
    <source>
        <dbReference type="ARBA" id="ARBA00005189"/>
    </source>
</evidence>
<evidence type="ECO:0000256" key="6">
    <source>
        <dbReference type="ARBA" id="ARBA00023315"/>
    </source>
</evidence>
<evidence type="ECO:0000313" key="9">
    <source>
        <dbReference type="Proteomes" id="UP000789390"/>
    </source>
</evidence>
<comment type="subcellular location">
    <subcellularLocation>
        <location evidence="1">Endoplasmic reticulum membrane</location>
        <topology evidence="1">Multi-pass membrane protein</topology>
    </subcellularLocation>
</comment>
<dbReference type="GO" id="GO:0019432">
    <property type="term" value="P:triglyceride biosynthetic process"/>
    <property type="evidence" value="ECO:0007669"/>
    <property type="project" value="TreeGrafter"/>
</dbReference>
<dbReference type="GO" id="GO:0005789">
    <property type="term" value="C:endoplasmic reticulum membrane"/>
    <property type="evidence" value="ECO:0007669"/>
    <property type="project" value="UniProtKB-SubCell"/>
</dbReference>
<dbReference type="PANTHER" id="PTHR10408:SF7">
    <property type="entry name" value="DIACYLGLYCEROL O-ACYLTRANSFERASE 1"/>
    <property type="match status" value="1"/>
</dbReference>
<evidence type="ECO:0000256" key="3">
    <source>
        <dbReference type="ARBA" id="ARBA00013244"/>
    </source>
</evidence>
<organism evidence="8 9">
    <name type="scientific">Daphnia galeata</name>
    <dbReference type="NCBI Taxonomy" id="27404"/>
    <lineage>
        <taxon>Eukaryota</taxon>
        <taxon>Metazoa</taxon>
        <taxon>Ecdysozoa</taxon>
        <taxon>Arthropoda</taxon>
        <taxon>Crustacea</taxon>
        <taxon>Branchiopoda</taxon>
        <taxon>Diplostraca</taxon>
        <taxon>Cladocera</taxon>
        <taxon>Anomopoda</taxon>
        <taxon>Daphniidae</taxon>
        <taxon>Daphnia</taxon>
    </lineage>
</organism>
<comment type="caution">
    <text evidence="8">The sequence shown here is derived from an EMBL/GenBank/DDBJ whole genome shotgun (WGS) entry which is preliminary data.</text>
</comment>
<dbReference type="EC" id="2.3.1.20" evidence="3"/>
<keyword evidence="6" id="KW-0012">Acyltransferase</keyword>
<sequence length="281" mass="31564">MVLSSKAVPTETVNSVLTDEIDEQTVPHLVGKRLRTTKSVVKTEEIIKRVEKEKGKINKIQPDKICNKHRNSFLSGSSEFRDFAGLLNCGALLISMVGLGLFLESFPKYGIRIEPIHWLIVLNGGMPISIESPSIFLSIYINVHILFTLWVEKFLVKNRITSNRALLLHICNLFVIMIIPVISSLTLTNKFGLVGLTFVCAVYIITFLKLSSLTIGAVSFGVKIAEHSPLLSHVRHINEGLVSYPNNLSAKDLYFSMAIPTLCYQINFPRTSHIRKRFLIK</sequence>
<reference evidence="8" key="1">
    <citation type="submission" date="2021-11" db="EMBL/GenBank/DDBJ databases">
        <authorList>
            <person name="Schell T."/>
        </authorList>
    </citation>
    <scope>NUCLEOTIDE SEQUENCE</scope>
    <source>
        <strain evidence="8">M5</strain>
    </source>
</reference>
<keyword evidence="5" id="KW-0256">Endoplasmic reticulum</keyword>
<dbReference type="PANTHER" id="PTHR10408">
    <property type="entry name" value="STEROL O-ACYLTRANSFERASE"/>
    <property type="match status" value="1"/>
</dbReference>
<name>A0A8J2RWE3_9CRUS</name>
<evidence type="ECO:0000313" key="8">
    <source>
        <dbReference type="EMBL" id="CAH0108462.1"/>
    </source>
</evidence>
<keyword evidence="4" id="KW-0808">Transferase</keyword>
<feature type="transmembrane region" description="Helical" evidence="7">
    <location>
        <begin position="166"/>
        <end position="185"/>
    </location>
</feature>
<gene>
    <name evidence="8" type="ORF">DGAL_LOCUS11851</name>
</gene>
<keyword evidence="7" id="KW-0812">Transmembrane</keyword>
<evidence type="ECO:0000256" key="1">
    <source>
        <dbReference type="ARBA" id="ARBA00004477"/>
    </source>
</evidence>
<keyword evidence="9" id="KW-1185">Reference proteome</keyword>
<dbReference type="AlphaFoldDB" id="A0A8J2RWE3"/>
<evidence type="ECO:0000256" key="5">
    <source>
        <dbReference type="ARBA" id="ARBA00022824"/>
    </source>
</evidence>
<accession>A0A8J2RWE3</accession>
<dbReference type="InterPro" id="IPR014371">
    <property type="entry name" value="Oat_ACAT_DAG_ARE"/>
</dbReference>
<dbReference type="OrthoDB" id="10039049at2759"/>
<proteinExistence type="predicted"/>
<evidence type="ECO:0000256" key="7">
    <source>
        <dbReference type="SAM" id="Phobius"/>
    </source>
</evidence>
<keyword evidence="7" id="KW-0472">Membrane</keyword>
<comment type="pathway">
    <text evidence="2">Lipid metabolism.</text>
</comment>
<keyword evidence="7" id="KW-1133">Transmembrane helix</keyword>
<protein>
    <recommendedName>
        <fullName evidence="3">diacylglycerol O-acyltransferase</fullName>
        <ecNumber evidence="3">2.3.1.20</ecNumber>
    </recommendedName>
</protein>
<dbReference type="Proteomes" id="UP000789390">
    <property type="component" value="Unassembled WGS sequence"/>
</dbReference>
<dbReference type="GO" id="GO:0004144">
    <property type="term" value="F:diacylglycerol O-acyltransferase activity"/>
    <property type="evidence" value="ECO:0007669"/>
    <property type="project" value="UniProtKB-EC"/>
</dbReference>
<feature type="transmembrane region" description="Helical" evidence="7">
    <location>
        <begin position="135"/>
        <end position="154"/>
    </location>
</feature>